<dbReference type="InterPro" id="IPR029016">
    <property type="entry name" value="GAF-like_dom_sf"/>
</dbReference>
<keyword evidence="6" id="KW-0067">ATP-binding</keyword>
<sequence length="1313" mass="143296">MVASTTREGAARARRVLRWLCAWLLLMYCAGALAAGPRTLRFVRIGVEQGMSQESVLTMLQDHNGFMWFGTQAGLNRYDGYRMTVFRTDPDNPGSLPDNFVTASYEDDAGRLWFGTKGGLARFDEATQKFVRYLPAGSGYGSAAIRGITAITPDGKGGLWLGSATGLRHFDPATGQFALMRHDPLETASLVDDHVNALALAPDGALWVGTSNGIDRLAAGSHSFQHYRVLPAEDGRRNSIQALSMGPRNTLWIGTSAGLEAWRLDEAVPQRQHIAASDGMGDVPVRSLYHDAGSNLWVGTDQDGLRWRDPATGTFLAFRSQAYDRHSLSGNQVGSIWVDRSGTLWVGTQFDGVCRVDLASGGFSRFTHTVGQQGGIGSNKVRAILGAGDGWLWIGATGGGLTRFEPETGRAQHYRHTSDPASLPDDTVTALASAGGRLWIGTQAGLCWFDAAHGRFVRQPLAPDVSAGFINGLRTGRDGTLWIATRLGLYARSPDGTVRSWRHDPDDPASLGEDLGFAVLEDRHGAIWIGTDSGLERYDRATNTFTHYRHDPRDPDSLRHSRVYYLLESTRGELWVGTAGGLHRMEERPGKPPRFKLVPLSASPASNPIGAILEDATGALWVSSTVGISRYDPVTGKFKSYTAEDGLIDGSYFVGSAWASPQGELFFGGVNGMTAFVPSEVRENPYAPPVVITDFRVFNQPLTLGVPTYQARDVKLSYRDSAFSLEFAALHFADPLQNRYAYKLEGFDQDWVDTDAGKRFASYTNLDPGHYVFRVRASNKDGVWSSNPAALSITILPPWWKTWWFRLGAAALVLASAWLGYRARVRALVQQTDRLERQVGARTAELLLQKDAAERRKQEVERQKEVVEQAQRNIARLSEIGRMLTANLDSEAIMTTLYEHVRALMPADVFGVGIQYPERGVLAYPFTMAHGRRCPPLERSLAEPQLAAWCVRHGREILLGDAESECIHYLPPHRPGGLAPMVLPGAGMAEDAPHSVIMVPIVVGSRVLGLVTVQSFERQAYERVHQDMLRTLSAYVGVALDNADAYRQLSDTQAQLASREKLASLGSLVAGVAHELNTPIGNSLLMASTLHDKTEALAARFDAAELRRSDLEGWISASQEASELIMRSLHGAADLVNSFRQVAVDQASAQRRRFDLAQACQEIFATMMKQVSLAGHCLVLEVPDGIAMDSFPGPLGQVLINFVNNSLLHAFDEPGGRMLLSASTPEPGRVRIEFSDNGRGIAPEHVRRVFEPFFTTKMGSGGTGLGLNIVYNIVTTLLGGTIGVDSRPGEGVTFVLDLPLEVRVVAASATERT</sequence>
<dbReference type="CDD" id="cd00082">
    <property type="entry name" value="HisKA"/>
    <property type="match status" value="1"/>
</dbReference>
<dbReference type="InterPro" id="IPR005467">
    <property type="entry name" value="His_kinase_dom"/>
</dbReference>
<dbReference type="InterPro" id="IPR003661">
    <property type="entry name" value="HisK_dim/P_dom"/>
</dbReference>
<proteinExistence type="predicted"/>
<dbReference type="InterPro" id="IPR036890">
    <property type="entry name" value="HATPase_C_sf"/>
</dbReference>
<dbReference type="PANTHER" id="PTHR43547">
    <property type="entry name" value="TWO-COMPONENT HISTIDINE KINASE"/>
    <property type="match status" value="1"/>
</dbReference>
<evidence type="ECO:0000259" key="5">
    <source>
        <dbReference type="PROSITE" id="PS50109"/>
    </source>
</evidence>
<evidence type="ECO:0000256" key="2">
    <source>
        <dbReference type="ARBA" id="ARBA00012438"/>
    </source>
</evidence>
<dbReference type="InterPro" id="IPR004358">
    <property type="entry name" value="Sig_transdc_His_kin-like_C"/>
</dbReference>
<dbReference type="SUPFAM" id="SSF55781">
    <property type="entry name" value="GAF domain-like"/>
    <property type="match status" value="1"/>
</dbReference>
<accession>A0ABT2CV40</accession>
<dbReference type="Gene3D" id="2.130.10.10">
    <property type="entry name" value="YVTN repeat-like/Quinoprotein amine dehydrogenase"/>
    <property type="match status" value="4"/>
</dbReference>
<name>A0ABT2CV40_9BURK</name>
<dbReference type="InterPro" id="IPR015943">
    <property type="entry name" value="WD40/YVTN_repeat-like_dom_sf"/>
</dbReference>
<evidence type="ECO:0000313" key="6">
    <source>
        <dbReference type="EMBL" id="MCS0657709.1"/>
    </source>
</evidence>
<evidence type="ECO:0000256" key="4">
    <source>
        <dbReference type="SAM" id="Coils"/>
    </source>
</evidence>
<dbReference type="SUPFAM" id="SSF55874">
    <property type="entry name" value="ATPase domain of HSP90 chaperone/DNA topoisomerase II/histidine kinase"/>
    <property type="match status" value="1"/>
</dbReference>
<dbReference type="Gene3D" id="3.30.565.10">
    <property type="entry name" value="Histidine kinase-like ATPase, C-terminal domain"/>
    <property type="match status" value="1"/>
</dbReference>
<keyword evidence="6" id="KW-0547">Nucleotide-binding</keyword>
<dbReference type="RefSeq" id="WP_258810853.1">
    <property type="nucleotide sequence ID" value="NZ_JANUGU010000001.1"/>
</dbReference>
<keyword evidence="3" id="KW-0597">Phosphoprotein</keyword>
<evidence type="ECO:0000256" key="3">
    <source>
        <dbReference type="ARBA" id="ARBA00022553"/>
    </source>
</evidence>
<gene>
    <name evidence="6" type="ORF">NX778_06475</name>
</gene>
<reference evidence="6 7" key="1">
    <citation type="submission" date="2022-08" db="EMBL/GenBank/DDBJ databases">
        <title>Reclassification of Massilia species as members of the genera Telluria, Duganella, Pseudoduganella, Mokoshia gen. nov. and Zemynaea gen. nov. using orthogonal and non-orthogonal genome-based approaches.</title>
        <authorList>
            <person name="Bowman J.P."/>
        </authorList>
    </citation>
    <scope>NUCLEOTIDE SEQUENCE [LARGE SCALE GENOMIC DNA]</scope>
    <source>
        <strain evidence="6 7">JCM 31606</strain>
    </source>
</reference>
<dbReference type="SMART" id="SM00065">
    <property type="entry name" value="GAF"/>
    <property type="match status" value="1"/>
</dbReference>
<feature type="domain" description="Histidine kinase" evidence="5">
    <location>
        <begin position="1071"/>
        <end position="1302"/>
    </location>
</feature>
<dbReference type="Gene3D" id="3.30.450.40">
    <property type="match status" value="1"/>
</dbReference>
<dbReference type="PROSITE" id="PS50109">
    <property type="entry name" value="HIS_KIN"/>
    <property type="match status" value="1"/>
</dbReference>
<dbReference type="InterPro" id="IPR011123">
    <property type="entry name" value="Y_Y_Y"/>
</dbReference>
<keyword evidence="4" id="KW-0175">Coiled coil</keyword>
<dbReference type="Gene3D" id="2.60.40.10">
    <property type="entry name" value="Immunoglobulins"/>
    <property type="match status" value="1"/>
</dbReference>
<keyword evidence="7" id="KW-1185">Reference proteome</keyword>
<dbReference type="InterPro" id="IPR011110">
    <property type="entry name" value="Reg_prop"/>
</dbReference>
<dbReference type="Pfam" id="PF02518">
    <property type="entry name" value="HATPase_c"/>
    <property type="match status" value="1"/>
</dbReference>
<dbReference type="SUPFAM" id="SSF47384">
    <property type="entry name" value="Homodimeric domain of signal transducing histidine kinase"/>
    <property type="match status" value="1"/>
</dbReference>
<dbReference type="SMART" id="SM00387">
    <property type="entry name" value="HATPase_c"/>
    <property type="match status" value="1"/>
</dbReference>
<dbReference type="InterPro" id="IPR036097">
    <property type="entry name" value="HisK_dim/P_sf"/>
</dbReference>
<comment type="caution">
    <text evidence="6">The sequence shown here is derived from an EMBL/GenBank/DDBJ whole genome shotgun (WGS) entry which is preliminary data.</text>
</comment>
<dbReference type="Pfam" id="PF07494">
    <property type="entry name" value="Reg_prop"/>
    <property type="match status" value="2"/>
</dbReference>
<dbReference type="EMBL" id="JANUGU010000001">
    <property type="protein sequence ID" value="MCS0657709.1"/>
    <property type="molecule type" value="Genomic_DNA"/>
</dbReference>
<dbReference type="PANTHER" id="PTHR43547:SF2">
    <property type="entry name" value="HYBRID SIGNAL TRANSDUCTION HISTIDINE KINASE C"/>
    <property type="match status" value="1"/>
</dbReference>
<evidence type="ECO:0000256" key="1">
    <source>
        <dbReference type="ARBA" id="ARBA00000085"/>
    </source>
</evidence>
<comment type="catalytic activity">
    <reaction evidence="1">
        <text>ATP + protein L-histidine = ADP + protein N-phospho-L-histidine.</text>
        <dbReference type="EC" id="2.7.13.3"/>
    </reaction>
</comment>
<dbReference type="SUPFAM" id="SSF63829">
    <property type="entry name" value="Calcium-dependent phosphotriesterase"/>
    <property type="match status" value="3"/>
</dbReference>
<protein>
    <recommendedName>
        <fullName evidence="2">histidine kinase</fullName>
        <ecNumber evidence="2">2.7.13.3</ecNumber>
    </recommendedName>
</protein>
<dbReference type="EC" id="2.7.13.3" evidence="2"/>
<dbReference type="GO" id="GO:0005524">
    <property type="term" value="F:ATP binding"/>
    <property type="evidence" value="ECO:0007669"/>
    <property type="project" value="UniProtKB-KW"/>
</dbReference>
<organism evidence="6 7">
    <name type="scientific">Massilia terrae</name>
    <dbReference type="NCBI Taxonomy" id="1811224"/>
    <lineage>
        <taxon>Bacteria</taxon>
        <taxon>Pseudomonadati</taxon>
        <taxon>Pseudomonadota</taxon>
        <taxon>Betaproteobacteria</taxon>
        <taxon>Burkholderiales</taxon>
        <taxon>Oxalobacteraceae</taxon>
        <taxon>Telluria group</taxon>
        <taxon>Massilia</taxon>
    </lineage>
</organism>
<dbReference type="PRINTS" id="PR00344">
    <property type="entry name" value="BCTRLSENSOR"/>
</dbReference>
<dbReference type="InterPro" id="IPR013783">
    <property type="entry name" value="Ig-like_fold"/>
</dbReference>
<dbReference type="InterPro" id="IPR003018">
    <property type="entry name" value="GAF"/>
</dbReference>
<dbReference type="Pfam" id="PF07495">
    <property type="entry name" value="Y_Y_Y"/>
    <property type="match status" value="1"/>
</dbReference>
<feature type="coiled-coil region" evidence="4">
    <location>
        <begin position="843"/>
        <end position="880"/>
    </location>
</feature>
<dbReference type="Proteomes" id="UP001204621">
    <property type="component" value="Unassembled WGS sequence"/>
</dbReference>
<evidence type="ECO:0000313" key="7">
    <source>
        <dbReference type="Proteomes" id="UP001204621"/>
    </source>
</evidence>
<dbReference type="Pfam" id="PF13185">
    <property type="entry name" value="GAF_2"/>
    <property type="match status" value="1"/>
</dbReference>
<dbReference type="Gene3D" id="1.10.287.130">
    <property type="match status" value="1"/>
</dbReference>
<dbReference type="InterPro" id="IPR003594">
    <property type="entry name" value="HATPase_dom"/>
</dbReference>